<comment type="caution">
    <text evidence="1">The sequence shown here is derived from an EMBL/GenBank/DDBJ whole genome shotgun (WGS) entry which is preliminary data.</text>
</comment>
<sequence length="119" mass="13043">MFYNSRLDIFMHRWCLNHPDFCPRAIQTNDEEIAAVQQHSGAFRTALSDVEKFGNPVLGNVKLALSDEEVGARGSSFVGETGGGRSAMYQRMEKVDGDGEGAPLEINGLNGQPDIWGLK</sequence>
<dbReference type="AlphaFoldDB" id="A0A3S5AAN5"/>
<evidence type="ECO:0000313" key="2">
    <source>
        <dbReference type="Proteomes" id="UP000784294"/>
    </source>
</evidence>
<organism evidence="1 2">
    <name type="scientific">Protopolystoma xenopodis</name>
    <dbReference type="NCBI Taxonomy" id="117903"/>
    <lineage>
        <taxon>Eukaryota</taxon>
        <taxon>Metazoa</taxon>
        <taxon>Spiralia</taxon>
        <taxon>Lophotrochozoa</taxon>
        <taxon>Platyhelminthes</taxon>
        <taxon>Monogenea</taxon>
        <taxon>Polyopisthocotylea</taxon>
        <taxon>Polystomatidea</taxon>
        <taxon>Polystomatidae</taxon>
        <taxon>Protopolystoma</taxon>
    </lineage>
</organism>
<proteinExistence type="predicted"/>
<dbReference type="Proteomes" id="UP000784294">
    <property type="component" value="Unassembled WGS sequence"/>
</dbReference>
<evidence type="ECO:0000313" key="1">
    <source>
        <dbReference type="EMBL" id="VEL31946.1"/>
    </source>
</evidence>
<protein>
    <submittedName>
        <fullName evidence="1">Uncharacterized protein</fullName>
    </submittedName>
</protein>
<keyword evidence="2" id="KW-1185">Reference proteome</keyword>
<dbReference type="EMBL" id="CAAALY010128310">
    <property type="protein sequence ID" value="VEL31946.1"/>
    <property type="molecule type" value="Genomic_DNA"/>
</dbReference>
<name>A0A3S5AAN5_9PLAT</name>
<reference evidence="1" key="1">
    <citation type="submission" date="2018-11" db="EMBL/GenBank/DDBJ databases">
        <authorList>
            <consortium name="Pathogen Informatics"/>
        </authorList>
    </citation>
    <scope>NUCLEOTIDE SEQUENCE</scope>
</reference>
<gene>
    <name evidence="1" type="ORF">PXEA_LOCUS25386</name>
</gene>
<accession>A0A3S5AAN5</accession>